<evidence type="ECO:0000256" key="1">
    <source>
        <dbReference type="ARBA" id="ARBA00003769"/>
    </source>
</evidence>
<evidence type="ECO:0000256" key="3">
    <source>
        <dbReference type="ARBA" id="ARBA00006340"/>
    </source>
</evidence>
<comment type="function">
    <text evidence="1">Catalyzes the transfer of a ribosyl phosphate group from 5-phosphoribose 1-diphosphate to orotate, leading to the formation of orotidine monophosphate (OMP).</text>
</comment>
<comment type="pathway">
    <text evidence="2">Pyrimidine metabolism; UMP biosynthesis via de novo pathway; UMP from orotate: step 1/2.</text>
</comment>
<evidence type="ECO:0000256" key="7">
    <source>
        <dbReference type="ARBA" id="ARBA00022676"/>
    </source>
</evidence>
<comment type="subunit">
    <text evidence="4">Homodimer.</text>
</comment>
<comment type="similarity">
    <text evidence="3">Belongs to the purine/pyrimidine phosphoribosyltransferase family. PyrE subfamily.</text>
</comment>
<dbReference type="EC" id="2.4.2.10" evidence="5"/>
<dbReference type="GO" id="GO:0006207">
    <property type="term" value="P:'de novo' pyrimidine nucleobase biosynthetic process"/>
    <property type="evidence" value="ECO:0007669"/>
    <property type="project" value="TreeGrafter"/>
</dbReference>
<comment type="catalytic activity">
    <reaction evidence="10">
        <text>orotidine 5'-phosphate + diphosphate = orotate + 5-phospho-alpha-D-ribose 1-diphosphate</text>
        <dbReference type="Rhea" id="RHEA:10380"/>
        <dbReference type="ChEBI" id="CHEBI:30839"/>
        <dbReference type="ChEBI" id="CHEBI:33019"/>
        <dbReference type="ChEBI" id="CHEBI:57538"/>
        <dbReference type="ChEBI" id="CHEBI:58017"/>
        <dbReference type="EC" id="2.4.2.10"/>
    </reaction>
</comment>
<name>A0A6A7C5Y8_9PEZI</name>
<sequence>MSTQPLKEDSLLPKNEKSLPQWKTTLITTTLSLGILRFGTFTLKSGRVSPYFFNCGLLSQNPIVGSISSAYANLLHTHSLTNPSFEIDVLFGPAYKGIPLCATVCLQLGVLDPQRWGKLGYSFNRKEVKTHGEGGNIIGQTLRGKRVVVVDDVITAGTAVREAVEVIEREGGVLVGVIVAVDRQERVGESGRSAVGEVRSSLGVPVWAVITLIDIVEVMRQLGREEEVQAMVEYHGKYGARD</sequence>
<evidence type="ECO:0000256" key="8">
    <source>
        <dbReference type="ARBA" id="ARBA00022679"/>
    </source>
</evidence>
<gene>
    <name evidence="12" type="ORF">K470DRAFT_213657</name>
</gene>
<keyword evidence="8 12" id="KW-0808">Transferase</keyword>
<dbReference type="GO" id="GO:0046132">
    <property type="term" value="P:pyrimidine ribonucleoside biosynthetic process"/>
    <property type="evidence" value="ECO:0007669"/>
    <property type="project" value="TreeGrafter"/>
</dbReference>
<dbReference type="GO" id="GO:0044205">
    <property type="term" value="P:'de novo' UMP biosynthetic process"/>
    <property type="evidence" value="ECO:0007669"/>
    <property type="project" value="UniProtKB-UniPathway"/>
</dbReference>
<dbReference type="SUPFAM" id="SSF53271">
    <property type="entry name" value="PRTase-like"/>
    <property type="match status" value="1"/>
</dbReference>
<dbReference type="GO" id="GO:0005737">
    <property type="term" value="C:cytoplasm"/>
    <property type="evidence" value="ECO:0007669"/>
    <property type="project" value="TreeGrafter"/>
</dbReference>
<evidence type="ECO:0000256" key="2">
    <source>
        <dbReference type="ARBA" id="ARBA00004889"/>
    </source>
</evidence>
<evidence type="ECO:0000259" key="11">
    <source>
        <dbReference type="Pfam" id="PF00156"/>
    </source>
</evidence>
<evidence type="ECO:0000256" key="6">
    <source>
        <dbReference type="ARBA" id="ARBA00014769"/>
    </source>
</evidence>
<dbReference type="PANTHER" id="PTHR46683">
    <property type="entry name" value="OROTATE PHOSPHORIBOSYLTRANSFERASE 1-RELATED"/>
    <property type="match status" value="1"/>
</dbReference>
<dbReference type="CDD" id="cd06223">
    <property type="entry name" value="PRTases_typeI"/>
    <property type="match status" value="1"/>
</dbReference>
<accession>A0A6A7C5Y8</accession>
<evidence type="ECO:0000313" key="13">
    <source>
        <dbReference type="Proteomes" id="UP000799421"/>
    </source>
</evidence>
<organism evidence="12 13">
    <name type="scientific">Piedraia hortae CBS 480.64</name>
    <dbReference type="NCBI Taxonomy" id="1314780"/>
    <lineage>
        <taxon>Eukaryota</taxon>
        <taxon>Fungi</taxon>
        <taxon>Dikarya</taxon>
        <taxon>Ascomycota</taxon>
        <taxon>Pezizomycotina</taxon>
        <taxon>Dothideomycetes</taxon>
        <taxon>Dothideomycetidae</taxon>
        <taxon>Capnodiales</taxon>
        <taxon>Piedraiaceae</taxon>
        <taxon>Piedraia</taxon>
    </lineage>
</organism>
<keyword evidence="13" id="KW-1185">Reference proteome</keyword>
<dbReference type="HAMAP" id="MF_01208">
    <property type="entry name" value="PyrE"/>
    <property type="match status" value="1"/>
</dbReference>
<proteinExistence type="inferred from homology"/>
<evidence type="ECO:0000256" key="4">
    <source>
        <dbReference type="ARBA" id="ARBA00011738"/>
    </source>
</evidence>
<evidence type="ECO:0000313" key="12">
    <source>
        <dbReference type="EMBL" id="KAF2862118.1"/>
    </source>
</evidence>
<dbReference type="UniPathway" id="UPA00070">
    <property type="reaction ID" value="UER00119"/>
</dbReference>
<dbReference type="Proteomes" id="UP000799421">
    <property type="component" value="Unassembled WGS sequence"/>
</dbReference>
<dbReference type="AlphaFoldDB" id="A0A6A7C5Y8"/>
<evidence type="ECO:0000256" key="9">
    <source>
        <dbReference type="ARBA" id="ARBA00022975"/>
    </source>
</evidence>
<dbReference type="GO" id="GO:0004588">
    <property type="term" value="F:orotate phosphoribosyltransferase activity"/>
    <property type="evidence" value="ECO:0007669"/>
    <property type="project" value="UniProtKB-EC"/>
</dbReference>
<evidence type="ECO:0000256" key="10">
    <source>
        <dbReference type="ARBA" id="ARBA00049126"/>
    </source>
</evidence>
<protein>
    <recommendedName>
        <fullName evidence="6">Orotate phosphoribosyltransferase</fullName>
        <ecNumber evidence="5">2.4.2.10</ecNumber>
    </recommendedName>
</protein>
<feature type="domain" description="Phosphoribosyltransferase" evidence="11">
    <location>
        <begin position="84"/>
        <end position="189"/>
    </location>
</feature>
<keyword evidence="9" id="KW-0665">Pyrimidine biosynthesis</keyword>
<dbReference type="OrthoDB" id="5553476at2759"/>
<evidence type="ECO:0000256" key="5">
    <source>
        <dbReference type="ARBA" id="ARBA00011971"/>
    </source>
</evidence>
<reference evidence="12" key="1">
    <citation type="journal article" date="2020" name="Stud. Mycol.">
        <title>101 Dothideomycetes genomes: a test case for predicting lifestyles and emergence of pathogens.</title>
        <authorList>
            <person name="Haridas S."/>
            <person name="Albert R."/>
            <person name="Binder M."/>
            <person name="Bloem J."/>
            <person name="Labutti K."/>
            <person name="Salamov A."/>
            <person name="Andreopoulos B."/>
            <person name="Baker S."/>
            <person name="Barry K."/>
            <person name="Bills G."/>
            <person name="Bluhm B."/>
            <person name="Cannon C."/>
            <person name="Castanera R."/>
            <person name="Culley D."/>
            <person name="Daum C."/>
            <person name="Ezra D."/>
            <person name="Gonzalez J."/>
            <person name="Henrissat B."/>
            <person name="Kuo A."/>
            <person name="Liang C."/>
            <person name="Lipzen A."/>
            <person name="Lutzoni F."/>
            <person name="Magnuson J."/>
            <person name="Mondo S."/>
            <person name="Nolan M."/>
            <person name="Ohm R."/>
            <person name="Pangilinan J."/>
            <person name="Park H.-J."/>
            <person name="Ramirez L."/>
            <person name="Alfaro M."/>
            <person name="Sun H."/>
            <person name="Tritt A."/>
            <person name="Yoshinaga Y."/>
            <person name="Zwiers L.-H."/>
            <person name="Turgeon B."/>
            <person name="Goodwin S."/>
            <person name="Spatafora J."/>
            <person name="Crous P."/>
            <person name="Grigoriev I."/>
        </authorList>
    </citation>
    <scope>NUCLEOTIDE SEQUENCE</scope>
    <source>
        <strain evidence="12">CBS 480.64</strain>
    </source>
</reference>
<dbReference type="EMBL" id="MU005968">
    <property type="protein sequence ID" value="KAF2862118.1"/>
    <property type="molecule type" value="Genomic_DNA"/>
</dbReference>
<dbReference type="Gene3D" id="3.40.50.2020">
    <property type="match status" value="1"/>
</dbReference>
<dbReference type="InterPro" id="IPR000836">
    <property type="entry name" value="PRTase_dom"/>
</dbReference>
<dbReference type="InterPro" id="IPR029057">
    <property type="entry name" value="PRTase-like"/>
</dbReference>
<dbReference type="InterPro" id="IPR023031">
    <property type="entry name" value="OPRT"/>
</dbReference>
<dbReference type="Pfam" id="PF00156">
    <property type="entry name" value="Pribosyltran"/>
    <property type="match status" value="1"/>
</dbReference>
<dbReference type="InterPro" id="IPR004467">
    <property type="entry name" value="Or_phspho_trans_dom"/>
</dbReference>
<dbReference type="PANTHER" id="PTHR46683:SF1">
    <property type="entry name" value="OROTATE PHOSPHORIBOSYLTRANSFERASE 1-RELATED"/>
    <property type="match status" value="1"/>
</dbReference>
<keyword evidence="7 12" id="KW-0328">Glycosyltransferase</keyword>
<dbReference type="NCBIfam" id="TIGR00336">
    <property type="entry name" value="pyrE"/>
    <property type="match status" value="1"/>
</dbReference>